<evidence type="ECO:0000313" key="3">
    <source>
        <dbReference type="Proteomes" id="UP000712281"/>
    </source>
</evidence>
<proteinExistence type="predicted"/>
<gene>
    <name evidence="2" type="ORF">F2Q68_00040169</name>
    <name evidence="1" type="ORF">F2Q70_00039468</name>
</gene>
<accession>A0A8S9MF66</accession>
<dbReference type="Proteomes" id="UP000712281">
    <property type="component" value="Unassembled WGS sequence"/>
</dbReference>
<name>A0A8S9MF66_BRACR</name>
<organism evidence="2 3">
    <name type="scientific">Brassica cretica</name>
    <name type="common">Mustard</name>
    <dbReference type="NCBI Taxonomy" id="69181"/>
    <lineage>
        <taxon>Eukaryota</taxon>
        <taxon>Viridiplantae</taxon>
        <taxon>Streptophyta</taxon>
        <taxon>Embryophyta</taxon>
        <taxon>Tracheophyta</taxon>
        <taxon>Spermatophyta</taxon>
        <taxon>Magnoliopsida</taxon>
        <taxon>eudicotyledons</taxon>
        <taxon>Gunneridae</taxon>
        <taxon>Pentapetalae</taxon>
        <taxon>rosids</taxon>
        <taxon>malvids</taxon>
        <taxon>Brassicales</taxon>
        <taxon>Brassicaceae</taxon>
        <taxon>Brassiceae</taxon>
        <taxon>Brassica</taxon>
    </lineage>
</organism>
<evidence type="ECO:0000313" key="1">
    <source>
        <dbReference type="EMBL" id="KAF2591335.1"/>
    </source>
</evidence>
<dbReference type="EMBL" id="QGKY02000190">
    <property type="protein sequence ID" value="KAF2591335.1"/>
    <property type="molecule type" value="Genomic_DNA"/>
</dbReference>
<sequence length="70" mass="7845">MVRLSKEVSNFGESLLISRAAFHEKASSFVYKPLWLMLSSNLFLLSENNDTAVPKPMTSTAELHEKDDGD</sequence>
<reference evidence="2" key="1">
    <citation type="submission" date="2019-12" db="EMBL/GenBank/DDBJ databases">
        <title>Genome sequencing and annotation of Brassica cretica.</title>
        <authorList>
            <person name="Studholme D.J."/>
            <person name="Sarris P.F."/>
        </authorList>
    </citation>
    <scope>NUCLEOTIDE SEQUENCE</scope>
    <source>
        <strain evidence="2">PFS-001/15</strain>
        <strain evidence="1">PFS-102/07</strain>
        <tissue evidence="2">Leaf</tissue>
    </source>
</reference>
<comment type="caution">
    <text evidence="2">The sequence shown here is derived from an EMBL/GenBank/DDBJ whole genome shotgun (WGS) entry which is preliminary data.</text>
</comment>
<protein>
    <submittedName>
        <fullName evidence="2">Uncharacterized protein</fullName>
    </submittedName>
</protein>
<dbReference type="EMBL" id="QGKW02000007">
    <property type="protein sequence ID" value="KAF2618505.1"/>
    <property type="molecule type" value="Genomic_DNA"/>
</dbReference>
<evidence type="ECO:0000313" key="2">
    <source>
        <dbReference type="EMBL" id="KAF2618505.1"/>
    </source>
</evidence>
<dbReference type="AlphaFoldDB" id="A0A8S9MF66"/>